<feature type="coiled-coil region" evidence="1">
    <location>
        <begin position="157"/>
        <end position="191"/>
    </location>
</feature>
<dbReference type="Pfam" id="PF25963">
    <property type="entry name" value="Beta-barrel_AAEA"/>
    <property type="match status" value="1"/>
</dbReference>
<evidence type="ECO:0000259" key="3">
    <source>
        <dbReference type="Pfam" id="PF25963"/>
    </source>
</evidence>
<feature type="domain" description="p-hydroxybenzoic acid efflux pump subunit AaeA-like beta-barrel" evidence="3">
    <location>
        <begin position="231"/>
        <end position="309"/>
    </location>
</feature>
<dbReference type="EMBL" id="BJYZ01000018">
    <property type="protein sequence ID" value="GEO39676.1"/>
    <property type="molecule type" value="Genomic_DNA"/>
</dbReference>
<sequence>MAGAGLGGWYWWTAARFIETTDNAYVEADISAISPQVSGYIRDLPVESNQPVRKGDILAVLEDEEYAAKVQEASAAVGLATAAVATAAARIAQAVASVDAASAAVASAEAERTRTRRDLERSAVLVTREGVSRRQYDEREADAHKGDAAYNGAVAALAADRKRILTLEAEMREASARVQQAEVRLRLARIDQERTVVRSPVDGVVGNRGAQIGQFVRAGTLMMAVVPLDTVHIVANFKETQLSRMKIGQRVRITVDAYAEKDLFGRIESLAPASGSRFSVLPPDNATGNFTKIVQRVPVRIALEPENRQAGILRPGLSVEASIDTREADDGTAPAFGALASPLPAAAPVNGKAAP</sequence>
<accession>A0A512DT96</accession>
<dbReference type="PANTHER" id="PTHR30386">
    <property type="entry name" value="MEMBRANE FUSION SUBUNIT OF EMRAB-TOLC MULTIDRUG EFFLUX PUMP"/>
    <property type="match status" value="1"/>
</dbReference>
<dbReference type="Gene3D" id="1.10.287.470">
    <property type="entry name" value="Helix hairpin bin"/>
    <property type="match status" value="2"/>
</dbReference>
<evidence type="ECO:0000313" key="5">
    <source>
        <dbReference type="Proteomes" id="UP000321523"/>
    </source>
</evidence>
<dbReference type="Gene3D" id="2.40.30.170">
    <property type="match status" value="1"/>
</dbReference>
<dbReference type="AlphaFoldDB" id="A0A512DT96"/>
<proteinExistence type="predicted"/>
<evidence type="ECO:0000313" key="4">
    <source>
        <dbReference type="EMBL" id="GEO39676.1"/>
    </source>
</evidence>
<evidence type="ECO:0000259" key="2">
    <source>
        <dbReference type="Pfam" id="PF25917"/>
    </source>
</evidence>
<gene>
    <name evidence="4" type="ORF">SAE02_38240</name>
</gene>
<dbReference type="Proteomes" id="UP000321523">
    <property type="component" value="Unassembled WGS sequence"/>
</dbReference>
<dbReference type="PANTHER" id="PTHR30386:SF24">
    <property type="entry name" value="MULTIDRUG RESISTANCE EFFLUX PUMP"/>
    <property type="match status" value="1"/>
</dbReference>
<organism evidence="4 5">
    <name type="scientific">Skermanella aerolata</name>
    <dbReference type="NCBI Taxonomy" id="393310"/>
    <lineage>
        <taxon>Bacteria</taxon>
        <taxon>Pseudomonadati</taxon>
        <taxon>Pseudomonadota</taxon>
        <taxon>Alphaproteobacteria</taxon>
        <taxon>Rhodospirillales</taxon>
        <taxon>Azospirillaceae</taxon>
        <taxon>Skermanella</taxon>
    </lineage>
</organism>
<dbReference type="Pfam" id="PF25917">
    <property type="entry name" value="BSH_RND"/>
    <property type="match status" value="1"/>
</dbReference>
<dbReference type="RefSeq" id="WP_063772260.1">
    <property type="nucleotide sequence ID" value="NZ_BJYZ01000018.1"/>
</dbReference>
<dbReference type="InterPro" id="IPR058625">
    <property type="entry name" value="MdtA-like_BSH"/>
</dbReference>
<name>A0A512DT96_9PROT</name>
<keyword evidence="1" id="KW-0175">Coiled coil</keyword>
<dbReference type="GO" id="GO:0055085">
    <property type="term" value="P:transmembrane transport"/>
    <property type="evidence" value="ECO:0007669"/>
    <property type="project" value="InterPro"/>
</dbReference>
<comment type="caution">
    <text evidence="4">The sequence shown here is derived from an EMBL/GenBank/DDBJ whole genome shotgun (WGS) entry which is preliminary data.</text>
</comment>
<dbReference type="InterPro" id="IPR050739">
    <property type="entry name" value="MFP"/>
</dbReference>
<protein>
    <submittedName>
        <fullName evidence="4">Secretion protein HlyD</fullName>
    </submittedName>
</protein>
<dbReference type="Gene3D" id="2.40.50.100">
    <property type="match status" value="1"/>
</dbReference>
<dbReference type="InterPro" id="IPR058634">
    <property type="entry name" value="AaeA-lik-b-barrel"/>
</dbReference>
<keyword evidence="5" id="KW-1185">Reference proteome</keyword>
<dbReference type="SUPFAM" id="SSF111369">
    <property type="entry name" value="HlyD-like secretion proteins"/>
    <property type="match status" value="2"/>
</dbReference>
<evidence type="ECO:0000256" key="1">
    <source>
        <dbReference type="SAM" id="Coils"/>
    </source>
</evidence>
<feature type="domain" description="Multidrug resistance protein MdtA-like barrel-sandwich hybrid" evidence="2">
    <location>
        <begin position="32"/>
        <end position="226"/>
    </location>
</feature>
<reference evidence="4 5" key="1">
    <citation type="submission" date="2019-07" db="EMBL/GenBank/DDBJ databases">
        <title>Whole genome shotgun sequence of Skermanella aerolata NBRC 106429.</title>
        <authorList>
            <person name="Hosoyama A."/>
            <person name="Uohara A."/>
            <person name="Ohji S."/>
            <person name="Ichikawa N."/>
        </authorList>
    </citation>
    <scope>NUCLEOTIDE SEQUENCE [LARGE SCALE GENOMIC DNA]</scope>
    <source>
        <strain evidence="4 5">NBRC 106429</strain>
    </source>
</reference>